<feature type="compositionally biased region" description="Basic and acidic residues" evidence="1">
    <location>
        <begin position="592"/>
        <end position="618"/>
    </location>
</feature>
<dbReference type="Proteomes" id="UP000183758">
    <property type="component" value="Unassembled WGS sequence"/>
</dbReference>
<proteinExistence type="predicted"/>
<sequence>MNIRTELFSRAIKEDQVAKQILTSISSSRIEQINRRQDFFKSASVSAPAATVISSITNLPVATVTSVSSSLIKSVINNSQIVKNVAQTTNLPTTQIQTILQSYQHNISQPVDQVVNNITQTTGVNKNKVIEVIKQTNSILKSATFDNLIKQIATSEKTKEVDVETIIDKQSDLVTQTTPLSPPVTQMVAQKTKLAEHKINAINSSFINNITNDQNYVSQLSQSIQLPTQKIQAVLTSYTQQIGQSPMDVIKNITRETGLERGKVIQVLKQVVEIFKPEINMVQQVSVLTQVEPNQVQTIVSTYQEKTKLSESTLQTISQDNMIEKDIVKQIMQQYSIIINQTDEQKINTVAQSNNLTTTQVQMVVNNKQIPMVKTEEQIIQEIAKETGIVKEKVEKVVKQTTTLTQTKNLSKQSVKEVAVKEDVTEEDVEMIMKNSIPVVVEPEKYIEQTVTIPPSISLEDYEEVKKMWISQYEKGEVPTTEDISTREEWVNKDVVFVTNTLNKLLSPNEELKQQGLDDLGYILPIFLINNLKGEELIVYLKAKVEAAKQVAEQIDREKQIVLKLQKKDEEELVEVDRPKTKAAAKTMTLEESMKLPEEKEEKEQKKEDIAKDDHAQTSDKQTSSQTPPIPNPTTNEEPKKTS</sequence>
<evidence type="ECO:0000256" key="1">
    <source>
        <dbReference type="SAM" id="MobiDB-lite"/>
    </source>
</evidence>
<accession>A0A1J5HTY1</accession>
<dbReference type="EMBL" id="MNZM01000061">
    <property type="protein sequence ID" value="OIP84287.1"/>
    <property type="molecule type" value="Genomic_DNA"/>
</dbReference>
<evidence type="ECO:0000313" key="3">
    <source>
        <dbReference type="Proteomes" id="UP000183758"/>
    </source>
</evidence>
<name>A0A1J5HTY1_9BACT</name>
<feature type="region of interest" description="Disordered" evidence="1">
    <location>
        <begin position="572"/>
        <end position="643"/>
    </location>
</feature>
<comment type="caution">
    <text evidence="2">The sequence shown here is derived from an EMBL/GenBank/DDBJ whole genome shotgun (WGS) entry which is preliminary data.</text>
</comment>
<evidence type="ECO:0000313" key="2">
    <source>
        <dbReference type="EMBL" id="OIP84287.1"/>
    </source>
</evidence>
<organism evidence="2 3">
    <name type="scientific">Candidatus Roizmanbacteria bacterium CG2_30_33_16</name>
    <dbReference type="NCBI Taxonomy" id="1805340"/>
    <lineage>
        <taxon>Bacteria</taxon>
        <taxon>Candidatus Roizmaniibacteriota</taxon>
    </lineage>
</organism>
<reference evidence="2 3" key="1">
    <citation type="journal article" date="2016" name="Environ. Microbiol.">
        <title>Genomic resolution of a cold subsurface aquifer community provides metabolic insights for novel microbes adapted to high CO concentrations.</title>
        <authorList>
            <person name="Probst A.J."/>
            <person name="Castelle C.J."/>
            <person name="Singh A."/>
            <person name="Brown C.T."/>
            <person name="Anantharaman K."/>
            <person name="Sharon I."/>
            <person name="Hug L.A."/>
            <person name="Burstein D."/>
            <person name="Emerson J.B."/>
            <person name="Thomas B.C."/>
            <person name="Banfield J.F."/>
        </authorList>
    </citation>
    <scope>NUCLEOTIDE SEQUENCE [LARGE SCALE GENOMIC DNA]</scope>
    <source>
        <strain evidence="2">CG2_30_33_16</strain>
    </source>
</reference>
<dbReference type="AlphaFoldDB" id="A0A1J5HTY1"/>
<gene>
    <name evidence="2" type="ORF">AUK04_02535</name>
</gene>
<protein>
    <submittedName>
        <fullName evidence="2">Uncharacterized protein</fullName>
    </submittedName>
</protein>